<name>A0A060CEF3_9LACO</name>
<keyword evidence="2" id="KW-0378">Hydrolase</keyword>
<dbReference type="Pfam" id="PF00232">
    <property type="entry name" value="Glyco_hydro_1"/>
    <property type="match status" value="1"/>
</dbReference>
<evidence type="ECO:0000313" key="5">
    <source>
        <dbReference type="EMBL" id="AIA93599.1"/>
    </source>
</evidence>
<comment type="similarity">
    <text evidence="1 4">Belongs to the glycosyl hydrolase 1 family.</text>
</comment>
<evidence type="ECO:0000256" key="1">
    <source>
        <dbReference type="ARBA" id="ARBA00010838"/>
    </source>
</evidence>
<dbReference type="PANTHER" id="PTHR10353">
    <property type="entry name" value="GLYCOSYL HYDROLASE"/>
    <property type="match status" value="1"/>
</dbReference>
<evidence type="ECO:0000256" key="2">
    <source>
        <dbReference type="ARBA" id="ARBA00022801"/>
    </source>
</evidence>
<dbReference type="AlphaFoldDB" id="A0A060CEF3"/>
<protein>
    <submittedName>
        <fullName evidence="5">Glyco_hydro_1</fullName>
    </submittedName>
</protein>
<sequence>MYPEDIKLMKKLHVTSYRTSISWARLLPDGEHLNQEAVTFYRNY</sequence>
<organism evidence="5">
    <name type="scientific">uncultured Lactobacillus sp</name>
    <dbReference type="NCBI Taxonomy" id="153152"/>
    <lineage>
        <taxon>Bacteria</taxon>
        <taxon>Bacillati</taxon>
        <taxon>Bacillota</taxon>
        <taxon>Bacilli</taxon>
        <taxon>Lactobacillales</taxon>
        <taxon>Lactobacillaceae</taxon>
        <taxon>Lactobacillus</taxon>
        <taxon>environmental samples</taxon>
    </lineage>
</organism>
<evidence type="ECO:0000256" key="4">
    <source>
        <dbReference type="RuleBase" id="RU003690"/>
    </source>
</evidence>
<dbReference type="EMBL" id="KF126252">
    <property type="protein sequence ID" value="AIA93599.1"/>
    <property type="molecule type" value="Genomic_DNA"/>
</dbReference>
<dbReference type="GO" id="GO:0005975">
    <property type="term" value="P:carbohydrate metabolic process"/>
    <property type="evidence" value="ECO:0007669"/>
    <property type="project" value="InterPro"/>
</dbReference>
<dbReference type="InterPro" id="IPR017853">
    <property type="entry name" value="GH"/>
</dbReference>
<evidence type="ECO:0000256" key="3">
    <source>
        <dbReference type="ARBA" id="ARBA00023295"/>
    </source>
</evidence>
<accession>A0A060CEF3</accession>
<reference evidence="5" key="1">
    <citation type="journal article" date="2013" name="Environ. Microbiol.">
        <title>Seasonally variable intestinal metagenomes of the red palm weevil (Rhynchophorus ferrugineus).</title>
        <authorList>
            <person name="Jia S."/>
            <person name="Zhang X."/>
            <person name="Zhang G."/>
            <person name="Yin A."/>
            <person name="Zhang S."/>
            <person name="Li F."/>
            <person name="Wang L."/>
            <person name="Zhao D."/>
            <person name="Yun Q."/>
            <person name="Tala"/>
            <person name="Wang J."/>
            <person name="Sun G."/>
            <person name="Baabdullah M."/>
            <person name="Yu X."/>
            <person name="Hu S."/>
            <person name="Al-Mssallem I.S."/>
            <person name="Yu J."/>
        </authorList>
    </citation>
    <scope>NUCLEOTIDE SEQUENCE</scope>
</reference>
<dbReference type="PANTHER" id="PTHR10353:SF36">
    <property type="entry name" value="LP05116P"/>
    <property type="match status" value="1"/>
</dbReference>
<dbReference type="SUPFAM" id="SSF51445">
    <property type="entry name" value="(Trans)glycosidases"/>
    <property type="match status" value="1"/>
</dbReference>
<dbReference type="Gene3D" id="3.20.20.80">
    <property type="entry name" value="Glycosidases"/>
    <property type="match status" value="1"/>
</dbReference>
<keyword evidence="3" id="KW-0326">Glycosidase</keyword>
<dbReference type="InterPro" id="IPR001360">
    <property type="entry name" value="Glyco_hydro_1"/>
</dbReference>
<proteinExistence type="inferred from homology"/>
<dbReference type="GO" id="GO:0008422">
    <property type="term" value="F:beta-glucosidase activity"/>
    <property type="evidence" value="ECO:0007669"/>
    <property type="project" value="TreeGrafter"/>
</dbReference>
<feature type="non-terminal residue" evidence="5">
    <location>
        <position position="44"/>
    </location>
</feature>